<dbReference type="PROSITE" id="PS50893">
    <property type="entry name" value="ABC_TRANSPORTER_2"/>
    <property type="match status" value="1"/>
</dbReference>
<dbReference type="PANTHER" id="PTHR43394:SF1">
    <property type="entry name" value="ATP-BINDING CASSETTE SUB-FAMILY B MEMBER 10, MITOCHONDRIAL"/>
    <property type="match status" value="1"/>
</dbReference>
<dbReference type="SUPFAM" id="SSF90123">
    <property type="entry name" value="ABC transporter transmembrane region"/>
    <property type="match status" value="1"/>
</dbReference>
<evidence type="ECO:0000313" key="11">
    <source>
        <dbReference type="Proteomes" id="UP001501442"/>
    </source>
</evidence>
<feature type="transmembrane region" description="Helical" evidence="7">
    <location>
        <begin position="211"/>
        <end position="234"/>
    </location>
</feature>
<comment type="caution">
    <text evidence="10">The sequence shown here is derived from an EMBL/GenBank/DDBJ whole genome shotgun (WGS) entry which is preliminary data.</text>
</comment>
<dbReference type="Proteomes" id="UP001501442">
    <property type="component" value="Unassembled WGS sequence"/>
</dbReference>
<dbReference type="InterPro" id="IPR011527">
    <property type="entry name" value="ABC1_TM_dom"/>
</dbReference>
<dbReference type="PROSITE" id="PS50929">
    <property type="entry name" value="ABC_TM1F"/>
    <property type="match status" value="1"/>
</dbReference>
<feature type="transmembrane region" description="Helical" evidence="7">
    <location>
        <begin position="292"/>
        <end position="314"/>
    </location>
</feature>
<reference evidence="11" key="1">
    <citation type="journal article" date="2019" name="Int. J. Syst. Evol. Microbiol.">
        <title>The Global Catalogue of Microorganisms (GCM) 10K type strain sequencing project: providing services to taxonomists for standard genome sequencing and annotation.</title>
        <authorList>
            <consortium name="The Broad Institute Genomics Platform"/>
            <consortium name="The Broad Institute Genome Sequencing Center for Infectious Disease"/>
            <person name="Wu L."/>
            <person name="Ma J."/>
        </authorList>
    </citation>
    <scope>NUCLEOTIDE SEQUENCE [LARGE SCALE GENOMIC DNA]</scope>
    <source>
        <strain evidence="11">JCM 17939</strain>
    </source>
</reference>
<keyword evidence="2 7" id="KW-0812">Transmembrane</keyword>
<proteinExistence type="predicted"/>
<feature type="domain" description="ABC transmembrane type-1" evidence="9">
    <location>
        <begin position="39"/>
        <end position="318"/>
    </location>
</feature>
<dbReference type="InterPro" id="IPR003593">
    <property type="entry name" value="AAA+_ATPase"/>
</dbReference>
<evidence type="ECO:0000256" key="4">
    <source>
        <dbReference type="ARBA" id="ARBA00022840"/>
    </source>
</evidence>
<dbReference type="Pfam" id="PF00005">
    <property type="entry name" value="ABC_tran"/>
    <property type="match status" value="1"/>
</dbReference>
<comment type="subcellular location">
    <subcellularLocation>
        <location evidence="1">Cell membrane</location>
        <topology evidence="1">Multi-pass membrane protein</topology>
    </subcellularLocation>
</comment>
<feature type="transmembrane region" description="Helical" evidence="7">
    <location>
        <begin position="166"/>
        <end position="191"/>
    </location>
</feature>
<keyword evidence="11" id="KW-1185">Reference proteome</keyword>
<dbReference type="SUPFAM" id="SSF52540">
    <property type="entry name" value="P-loop containing nucleoside triphosphate hydrolases"/>
    <property type="match status" value="1"/>
</dbReference>
<keyword evidence="3" id="KW-0547">Nucleotide-binding</keyword>
<evidence type="ECO:0000256" key="1">
    <source>
        <dbReference type="ARBA" id="ARBA00004651"/>
    </source>
</evidence>
<dbReference type="SMART" id="SM00382">
    <property type="entry name" value="AAA"/>
    <property type="match status" value="1"/>
</dbReference>
<protein>
    <submittedName>
        <fullName evidence="10">ABC transporter ATP-binding protein</fullName>
    </submittedName>
</protein>
<dbReference type="InterPro" id="IPR003439">
    <property type="entry name" value="ABC_transporter-like_ATP-bd"/>
</dbReference>
<organism evidence="10 11">
    <name type="scientific">Actinoallomurus vinaceus</name>
    <dbReference type="NCBI Taxonomy" id="1080074"/>
    <lineage>
        <taxon>Bacteria</taxon>
        <taxon>Bacillati</taxon>
        <taxon>Actinomycetota</taxon>
        <taxon>Actinomycetes</taxon>
        <taxon>Streptosporangiales</taxon>
        <taxon>Thermomonosporaceae</taxon>
        <taxon>Actinoallomurus</taxon>
    </lineage>
</organism>
<feature type="domain" description="ABC transporter" evidence="8">
    <location>
        <begin position="351"/>
        <end position="601"/>
    </location>
</feature>
<dbReference type="InterPro" id="IPR036640">
    <property type="entry name" value="ABC1_TM_sf"/>
</dbReference>
<name>A0ABP8U5C4_9ACTN</name>
<keyword evidence="4 10" id="KW-0067">ATP-binding</keyword>
<gene>
    <name evidence="10" type="ORF">GCM10023196_023010</name>
</gene>
<dbReference type="InterPro" id="IPR017871">
    <property type="entry name" value="ABC_transporter-like_CS"/>
</dbReference>
<dbReference type="GO" id="GO:0005524">
    <property type="term" value="F:ATP binding"/>
    <property type="evidence" value="ECO:0007669"/>
    <property type="project" value="UniProtKB-KW"/>
</dbReference>
<dbReference type="Gene3D" id="3.40.50.300">
    <property type="entry name" value="P-loop containing nucleotide triphosphate hydrolases"/>
    <property type="match status" value="1"/>
</dbReference>
<dbReference type="PROSITE" id="PS00211">
    <property type="entry name" value="ABC_TRANSPORTER_1"/>
    <property type="match status" value="1"/>
</dbReference>
<evidence type="ECO:0000256" key="6">
    <source>
        <dbReference type="ARBA" id="ARBA00023136"/>
    </source>
</evidence>
<dbReference type="EMBL" id="BAABHK010000003">
    <property type="protein sequence ID" value="GAA4624117.1"/>
    <property type="molecule type" value="Genomic_DNA"/>
</dbReference>
<sequence length="610" mass="65834">MTDAPEGDHRIGMRELRASAAEAVTLLWSAATGELAGFLILTVASAAAPIATAWLTKLVIDRLTTPHGGVAGPALGMIVTGLVAAALPVAVQYLRARIGRSAGRTATGRLFAAAERQVGLRNFEDPAFLDRLRLAQEGTGRVAELVDGLGGILGGGLSLVGFIGSLLVLSPAMTVLVLLAAVPALVAELVLSRRRSAMEWAVEQYYRREYFYSQLLTGVAAATEIRLFGIGRFLRGRMIDERRSADAAHDRMDRRELRVQGGLTALSAAVAGAGLWWAIMAARRGQLSIGDVSMFLAAVIGVQAALASLTAAIANGQARLLAFTHYVAVVRAEPDLPRAEQGSAPRLRQGIELRDVWFRYSDDHPWVLRGLDLTIPYGHAVALVGLNGAGKSTLVKLLCRMYDPTKGQILWDGVDLRAIPPELLRERISAVFQDHMKYDMTAGDNIGLGDLTALDDAGRLEDAAKRAGIHDRLAELPRGYDTPLTRMFMIGADKDDPVTGVVLSGGQWQRLALARAFLRDDRDLMILDEPSSGLDPEAEHEVHTRMREYRAGRTSLLISHRLSAVRDADRIVVLADGRIVEQGTHEALLAAGGDYARLFQLQAAGYQEAE</sequence>
<feature type="transmembrane region" description="Helical" evidence="7">
    <location>
        <begin position="75"/>
        <end position="94"/>
    </location>
</feature>
<dbReference type="InterPro" id="IPR039421">
    <property type="entry name" value="Type_1_exporter"/>
</dbReference>
<accession>A0ABP8U5C4</accession>
<dbReference type="PANTHER" id="PTHR43394">
    <property type="entry name" value="ATP-DEPENDENT PERMEASE MDL1, MITOCHONDRIAL"/>
    <property type="match status" value="1"/>
</dbReference>
<evidence type="ECO:0000256" key="2">
    <source>
        <dbReference type="ARBA" id="ARBA00022692"/>
    </source>
</evidence>
<evidence type="ECO:0000259" key="8">
    <source>
        <dbReference type="PROSITE" id="PS50893"/>
    </source>
</evidence>
<dbReference type="Gene3D" id="1.20.1560.10">
    <property type="entry name" value="ABC transporter type 1, transmembrane domain"/>
    <property type="match status" value="1"/>
</dbReference>
<evidence type="ECO:0000256" key="7">
    <source>
        <dbReference type="SAM" id="Phobius"/>
    </source>
</evidence>
<evidence type="ECO:0000313" key="10">
    <source>
        <dbReference type="EMBL" id="GAA4624117.1"/>
    </source>
</evidence>
<keyword evidence="6 7" id="KW-0472">Membrane</keyword>
<evidence type="ECO:0000256" key="3">
    <source>
        <dbReference type="ARBA" id="ARBA00022741"/>
    </source>
</evidence>
<feature type="transmembrane region" description="Helical" evidence="7">
    <location>
        <begin position="261"/>
        <end position="280"/>
    </location>
</feature>
<evidence type="ECO:0000256" key="5">
    <source>
        <dbReference type="ARBA" id="ARBA00022989"/>
    </source>
</evidence>
<dbReference type="InterPro" id="IPR027417">
    <property type="entry name" value="P-loop_NTPase"/>
</dbReference>
<feature type="transmembrane region" description="Helical" evidence="7">
    <location>
        <begin position="35"/>
        <end position="55"/>
    </location>
</feature>
<evidence type="ECO:0000259" key="9">
    <source>
        <dbReference type="PROSITE" id="PS50929"/>
    </source>
</evidence>
<keyword evidence="5 7" id="KW-1133">Transmembrane helix</keyword>